<sequence length="103" mass="10437">MKNYKLILLAAVASCAFSACSGDHSPNSAPDSTTDNAAFRHLNVDTSAVTHQLSNSTQVSNDGSGGVLVAKDTTHVKVRTVNIASSAPAAPAPAAKDTTAAKK</sequence>
<name>A0ABY7T3H1_9SPHI</name>
<reference evidence="3 4" key="1">
    <citation type="submission" date="2023-02" db="EMBL/GenBank/DDBJ databases">
        <title>Genome sequence of Mucilaginibacter jinjuensis strain KACC 16571.</title>
        <authorList>
            <person name="Kim S."/>
            <person name="Heo J."/>
            <person name="Kwon S.-W."/>
        </authorList>
    </citation>
    <scope>NUCLEOTIDE SEQUENCE [LARGE SCALE GENOMIC DNA]</scope>
    <source>
        <strain evidence="3 4">KACC 16571</strain>
    </source>
</reference>
<accession>A0ABY7T3H1</accession>
<feature type="compositionally biased region" description="Low complexity" evidence="1">
    <location>
        <begin position="84"/>
        <end position="103"/>
    </location>
</feature>
<evidence type="ECO:0000256" key="1">
    <source>
        <dbReference type="SAM" id="MobiDB-lite"/>
    </source>
</evidence>
<evidence type="ECO:0000313" key="4">
    <source>
        <dbReference type="Proteomes" id="UP001216139"/>
    </source>
</evidence>
<dbReference type="Proteomes" id="UP001216139">
    <property type="component" value="Chromosome"/>
</dbReference>
<evidence type="ECO:0000313" key="3">
    <source>
        <dbReference type="EMBL" id="WCT10819.1"/>
    </source>
</evidence>
<proteinExistence type="predicted"/>
<evidence type="ECO:0000256" key="2">
    <source>
        <dbReference type="SAM" id="SignalP"/>
    </source>
</evidence>
<protein>
    <submittedName>
        <fullName evidence="3">Uncharacterized protein</fullName>
    </submittedName>
</protein>
<dbReference type="EMBL" id="CP117167">
    <property type="protein sequence ID" value="WCT10819.1"/>
    <property type="molecule type" value="Genomic_DNA"/>
</dbReference>
<gene>
    <name evidence="3" type="ORF">PQO05_18960</name>
</gene>
<feature type="signal peptide" evidence="2">
    <location>
        <begin position="1"/>
        <end position="21"/>
    </location>
</feature>
<feature type="region of interest" description="Disordered" evidence="1">
    <location>
        <begin position="83"/>
        <end position="103"/>
    </location>
</feature>
<keyword evidence="4" id="KW-1185">Reference proteome</keyword>
<keyword evidence="2" id="KW-0732">Signal</keyword>
<organism evidence="3 4">
    <name type="scientific">Mucilaginibacter jinjuensis</name>
    <dbReference type="NCBI Taxonomy" id="1176721"/>
    <lineage>
        <taxon>Bacteria</taxon>
        <taxon>Pseudomonadati</taxon>
        <taxon>Bacteroidota</taxon>
        <taxon>Sphingobacteriia</taxon>
        <taxon>Sphingobacteriales</taxon>
        <taxon>Sphingobacteriaceae</taxon>
        <taxon>Mucilaginibacter</taxon>
    </lineage>
</organism>
<dbReference type="PROSITE" id="PS51257">
    <property type="entry name" value="PROKAR_LIPOPROTEIN"/>
    <property type="match status" value="1"/>
</dbReference>
<dbReference type="RefSeq" id="WP_273629010.1">
    <property type="nucleotide sequence ID" value="NZ_CP117167.1"/>
</dbReference>
<feature type="chain" id="PRO_5046526585" evidence="2">
    <location>
        <begin position="22"/>
        <end position="103"/>
    </location>
</feature>